<evidence type="ECO:0000259" key="5">
    <source>
        <dbReference type="PROSITE" id="PS50011"/>
    </source>
</evidence>
<dbReference type="Pfam" id="PF07714">
    <property type="entry name" value="PK_Tyr_Ser-Thr"/>
    <property type="match status" value="1"/>
</dbReference>
<name>A0A2N0PS34_9GLOM</name>
<evidence type="ECO:0000256" key="3">
    <source>
        <dbReference type="ARBA" id="ARBA00022777"/>
    </source>
</evidence>
<dbReference type="InterPro" id="IPR051681">
    <property type="entry name" value="Ser/Thr_Kinases-Pseudokinases"/>
</dbReference>
<dbReference type="InterPro" id="IPR011009">
    <property type="entry name" value="Kinase-like_dom_sf"/>
</dbReference>
<dbReference type="PANTHER" id="PTHR44329">
    <property type="entry name" value="SERINE/THREONINE-PROTEIN KINASE TNNI3K-RELATED"/>
    <property type="match status" value="1"/>
</dbReference>
<evidence type="ECO:0000313" key="6">
    <source>
        <dbReference type="EMBL" id="PKC09650.1"/>
    </source>
</evidence>
<evidence type="ECO:0000256" key="1">
    <source>
        <dbReference type="ARBA" id="ARBA00022679"/>
    </source>
</evidence>
<dbReference type="PANTHER" id="PTHR44329:SF288">
    <property type="entry name" value="MITOGEN-ACTIVATED PROTEIN KINASE KINASE KINASE 20"/>
    <property type="match status" value="1"/>
</dbReference>
<reference evidence="6 7" key="2">
    <citation type="submission" date="2017-09" db="EMBL/GenBank/DDBJ databases">
        <title>Extensive intraspecific genome diversity in a model arbuscular mycorrhizal fungus.</title>
        <authorList>
            <person name="Chen E.C."/>
            <person name="Morin E."/>
            <person name="Beaudet D."/>
            <person name="Noel J."/>
            <person name="Ndikumana S."/>
            <person name="Charron P."/>
            <person name="St-Onge C."/>
            <person name="Giorgi J."/>
            <person name="Grigoriev I.V."/>
            <person name="Roux C."/>
            <person name="Martin F.M."/>
            <person name="Corradi N."/>
        </authorList>
    </citation>
    <scope>NUCLEOTIDE SEQUENCE [LARGE SCALE GENOMIC DNA]</scope>
    <source>
        <strain evidence="6 7">A5</strain>
    </source>
</reference>
<keyword evidence="2" id="KW-0547">Nucleotide-binding</keyword>
<dbReference type="VEuPathDB" id="FungiDB:FUN_005465"/>
<dbReference type="Gene3D" id="1.10.510.10">
    <property type="entry name" value="Transferase(Phosphotransferase) domain 1"/>
    <property type="match status" value="1"/>
</dbReference>
<protein>
    <submittedName>
        <fullName evidence="6">Kinase-like protein</fullName>
    </submittedName>
</protein>
<feature type="domain" description="Protein kinase" evidence="5">
    <location>
        <begin position="91"/>
        <end position="362"/>
    </location>
</feature>
<dbReference type="EMBL" id="LLXJ01000441">
    <property type="protein sequence ID" value="PKC09650.1"/>
    <property type="molecule type" value="Genomic_DNA"/>
</dbReference>
<keyword evidence="3 6" id="KW-0418">Kinase</keyword>
<comment type="caution">
    <text evidence="6">The sequence shown here is derived from an EMBL/GenBank/DDBJ whole genome shotgun (WGS) entry which is preliminary data.</text>
</comment>
<reference evidence="6 7" key="1">
    <citation type="submission" date="2016-04" db="EMBL/GenBank/DDBJ databases">
        <title>Genome analyses suggest a sexual origin of heterokaryosis in a supposedly ancient asexual fungus.</title>
        <authorList>
            <person name="Ropars J."/>
            <person name="Sedzielewska K."/>
            <person name="Noel J."/>
            <person name="Charron P."/>
            <person name="Farinelli L."/>
            <person name="Marton T."/>
            <person name="Kruger M."/>
            <person name="Pelin A."/>
            <person name="Brachmann A."/>
            <person name="Corradi N."/>
        </authorList>
    </citation>
    <scope>NUCLEOTIDE SEQUENCE [LARGE SCALE GENOMIC DNA]</scope>
    <source>
        <strain evidence="6 7">A5</strain>
    </source>
</reference>
<dbReference type="VEuPathDB" id="FungiDB:RhiirA1_537669"/>
<dbReference type="Proteomes" id="UP000232722">
    <property type="component" value="Unassembled WGS sequence"/>
</dbReference>
<evidence type="ECO:0000313" key="7">
    <source>
        <dbReference type="Proteomes" id="UP000232722"/>
    </source>
</evidence>
<organism evidence="6 7">
    <name type="scientific">Rhizophagus irregularis</name>
    <dbReference type="NCBI Taxonomy" id="588596"/>
    <lineage>
        <taxon>Eukaryota</taxon>
        <taxon>Fungi</taxon>
        <taxon>Fungi incertae sedis</taxon>
        <taxon>Mucoromycota</taxon>
        <taxon>Glomeromycotina</taxon>
        <taxon>Glomeromycetes</taxon>
        <taxon>Glomerales</taxon>
        <taxon>Glomeraceae</taxon>
        <taxon>Rhizophagus</taxon>
    </lineage>
</organism>
<dbReference type="PROSITE" id="PS50011">
    <property type="entry name" value="PROTEIN_KINASE_DOM"/>
    <property type="match status" value="1"/>
</dbReference>
<evidence type="ECO:0000256" key="2">
    <source>
        <dbReference type="ARBA" id="ARBA00022741"/>
    </source>
</evidence>
<keyword evidence="4" id="KW-0067">ATP-binding</keyword>
<dbReference type="InterPro" id="IPR000719">
    <property type="entry name" value="Prot_kinase_dom"/>
</dbReference>
<sequence>MSTFSPLFDLSMEEDYCQENKFIPRELRPCPECGKPRISFGWCKDCETNSMKENFLYWTSGNKEIDELIRHTQLNASQTCDYLEWIPFEKFELVKYIGSGGFGTVYSALWMEGPRWNWDDGAQEWARAGPMTVALKRLDNSQEISNSFINQIKAYHKCLQSDLMADTFGITKDPTSNYMIIMKYYKNGNLYQYLDRSNGILSWINIIDTLWGIARGLEKIHAEGKVHRNLHGGNLLVDEKFFIGTRIADVGLHGPCYYHGNKSVCGVLPYIAPEVLRGEDYSTASDIYSFGIIMNTFSTGKRPWYNRAHDINLAKSICDDERLEIPEDTPKFYAELMQQCCYNDPEKRPTASYLNEKLGEWITLICDNPNPSEIFDEYSIAENRRQIIISQLSDKNTHPEIHPEAYYTSRPLWFLDP</sequence>
<proteinExistence type="predicted"/>
<evidence type="ECO:0000256" key="4">
    <source>
        <dbReference type="ARBA" id="ARBA00022840"/>
    </source>
</evidence>
<dbReference type="SUPFAM" id="SSF56112">
    <property type="entry name" value="Protein kinase-like (PK-like)"/>
    <property type="match status" value="1"/>
</dbReference>
<dbReference type="GO" id="GO:0004674">
    <property type="term" value="F:protein serine/threonine kinase activity"/>
    <property type="evidence" value="ECO:0007669"/>
    <property type="project" value="TreeGrafter"/>
</dbReference>
<accession>A0A2N0PS34</accession>
<gene>
    <name evidence="6" type="ORF">RhiirA5_398593</name>
</gene>
<dbReference type="InterPro" id="IPR001245">
    <property type="entry name" value="Ser-Thr/Tyr_kinase_cat_dom"/>
</dbReference>
<dbReference type="VEuPathDB" id="FungiDB:RhiirFUN_006767"/>
<dbReference type="GO" id="GO:0005524">
    <property type="term" value="F:ATP binding"/>
    <property type="evidence" value="ECO:0007669"/>
    <property type="project" value="UniProtKB-KW"/>
</dbReference>
<keyword evidence="1" id="KW-0808">Transferase</keyword>
<dbReference type="AlphaFoldDB" id="A0A2N0PS34"/>